<name>A0A9D1TIK0_9FIRM</name>
<protein>
    <submittedName>
        <fullName evidence="1">Ribonuclease Z</fullName>
    </submittedName>
</protein>
<evidence type="ECO:0000313" key="2">
    <source>
        <dbReference type="Proteomes" id="UP000886808"/>
    </source>
</evidence>
<reference evidence="1" key="2">
    <citation type="submission" date="2021-04" db="EMBL/GenBank/DDBJ databases">
        <authorList>
            <person name="Gilroy R."/>
        </authorList>
    </citation>
    <scope>NUCLEOTIDE SEQUENCE</scope>
    <source>
        <strain evidence="1">CHK193-4272</strain>
    </source>
</reference>
<gene>
    <name evidence="1" type="ORF">H9746_08900</name>
</gene>
<evidence type="ECO:0000313" key="1">
    <source>
        <dbReference type="EMBL" id="HIV62938.1"/>
    </source>
</evidence>
<comment type="caution">
    <text evidence="1">The sequence shown here is derived from an EMBL/GenBank/DDBJ whole genome shotgun (WGS) entry which is preliminary data.</text>
</comment>
<dbReference type="AlphaFoldDB" id="A0A9D1TIK0"/>
<organism evidence="1 2">
    <name type="scientific">Candidatus Butyricicoccus avistercoris</name>
    <dbReference type="NCBI Taxonomy" id="2838518"/>
    <lineage>
        <taxon>Bacteria</taxon>
        <taxon>Bacillati</taxon>
        <taxon>Bacillota</taxon>
        <taxon>Clostridia</taxon>
        <taxon>Eubacteriales</taxon>
        <taxon>Butyricicoccaceae</taxon>
        <taxon>Butyricicoccus</taxon>
    </lineage>
</organism>
<dbReference type="Proteomes" id="UP000886808">
    <property type="component" value="Unassembled WGS sequence"/>
</dbReference>
<proteinExistence type="predicted"/>
<dbReference type="EMBL" id="DXIE01000051">
    <property type="protein sequence ID" value="HIV62938.1"/>
    <property type="molecule type" value="Genomic_DNA"/>
</dbReference>
<accession>A0A9D1TIK0</accession>
<sequence length="130" mass="15254">MVLIVCTDDKNGMMFNNRRQSRDALVIADLIQIVGQNKLYCSEYTAKLFDDFDFTPQICENFNNLSDSSYVFIENPDDIPQDITKIIKYLWNRHYPSDKKFNINGFKLESSCEFSGKSHEKITREIYIKC</sequence>
<reference evidence="1" key="1">
    <citation type="journal article" date="2021" name="PeerJ">
        <title>Extensive microbial diversity within the chicken gut microbiome revealed by metagenomics and culture.</title>
        <authorList>
            <person name="Gilroy R."/>
            <person name="Ravi A."/>
            <person name="Getino M."/>
            <person name="Pursley I."/>
            <person name="Horton D.L."/>
            <person name="Alikhan N.F."/>
            <person name="Baker D."/>
            <person name="Gharbi K."/>
            <person name="Hall N."/>
            <person name="Watson M."/>
            <person name="Adriaenssens E.M."/>
            <person name="Foster-Nyarko E."/>
            <person name="Jarju S."/>
            <person name="Secka A."/>
            <person name="Antonio M."/>
            <person name="Oren A."/>
            <person name="Chaudhuri R.R."/>
            <person name="La Ragione R."/>
            <person name="Hildebrand F."/>
            <person name="Pallen M.J."/>
        </authorList>
    </citation>
    <scope>NUCLEOTIDE SEQUENCE</scope>
    <source>
        <strain evidence="1">CHK193-4272</strain>
    </source>
</reference>